<accession>A0ABP5TZP4</accession>
<evidence type="ECO:0000256" key="2">
    <source>
        <dbReference type="SAM" id="Phobius"/>
    </source>
</evidence>
<comment type="caution">
    <text evidence="3">The sequence shown here is derived from an EMBL/GenBank/DDBJ whole genome shotgun (WGS) entry which is preliminary data.</text>
</comment>
<evidence type="ECO:0000256" key="1">
    <source>
        <dbReference type="SAM" id="MobiDB-lite"/>
    </source>
</evidence>
<evidence type="ECO:0008006" key="5">
    <source>
        <dbReference type="Google" id="ProtNLM"/>
    </source>
</evidence>
<dbReference type="Proteomes" id="UP001500253">
    <property type="component" value="Unassembled WGS sequence"/>
</dbReference>
<feature type="transmembrane region" description="Helical" evidence="2">
    <location>
        <begin position="420"/>
        <end position="440"/>
    </location>
</feature>
<dbReference type="EMBL" id="BAAASD010000035">
    <property type="protein sequence ID" value="GAA2363029.1"/>
    <property type="molecule type" value="Genomic_DNA"/>
</dbReference>
<feature type="region of interest" description="Disordered" evidence="1">
    <location>
        <begin position="279"/>
        <end position="332"/>
    </location>
</feature>
<keyword evidence="2" id="KW-1133">Transmembrane helix</keyword>
<reference evidence="4" key="1">
    <citation type="journal article" date="2019" name="Int. J. Syst. Evol. Microbiol.">
        <title>The Global Catalogue of Microorganisms (GCM) 10K type strain sequencing project: providing services to taxonomists for standard genome sequencing and annotation.</title>
        <authorList>
            <consortium name="The Broad Institute Genomics Platform"/>
            <consortium name="The Broad Institute Genome Sequencing Center for Infectious Disease"/>
            <person name="Wu L."/>
            <person name="Ma J."/>
        </authorList>
    </citation>
    <scope>NUCLEOTIDE SEQUENCE [LARGE SCALE GENOMIC DNA]</scope>
    <source>
        <strain evidence="4">JCM 4316</strain>
    </source>
</reference>
<sequence>MGIESEQLVYDYLSRVGDLAQQGGLPSGDRMRLVAELRADIDRRRASAGTDSPAGVKRILAKLGTPADVVAAAGGRPPAGGAPDGGAAGPGSAGGTYGSGGPPRGAYGSGEPRRGAYASGEPRRGAYGTGEPPRGTGAAGMARAAREKLSGLAERSGLTGKVPTPRDGDAPAPGLRPGVPGESSSTGAPPAGASPGQPAADHGKPPRVPSPARRSPSAASPPHLAGEDELGPRESNPDWWHVEPGPFAQPEQRDSPFGQVEGFTGGIEIPELLGMPTEADQEKDAKEAADPDQGAGEGAADGGGKEARRPGLLRRALRRRRGGDAEAAAEGAERPGSLSPLLLLAAALLVAGAVLGNLIVMAFGWVLAYSTRKLSRAEAKWAALGMPGLVAAVAMAWLWGRATGKWGEPIPQDGMKDALRAAWPVVVRSAAIASALFLVWRARRRG</sequence>
<feature type="transmembrane region" description="Helical" evidence="2">
    <location>
        <begin position="341"/>
        <end position="369"/>
    </location>
</feature>
<evidence type="ECO:0000313" key="3">
    <source>
        <dbReference type="EMBL" id="GAA2363029.1"/>
    </source>
</evidence>
<evidence type="ECO:0000313" key="4">
    <source>
        <dbReference type="Proteomes" id="UP001500253"/>
    </source>
</evidence>
<feature type="region of interest" description="Disordered" evidence="1">
    <location>
        <begin position="71"/>
        <end position="263"/>
    </location>
</feature>
<feature type="compositionally biased region" description="Basic and acidic residues" evidence="1">
    <location>
        <begin position="280"/>
        <end position="289"/>
    </location>
</feature>
<feature type="transmembrane region" description="Helical" evidence="2">
    <location>
        <begin position="381"/>
        <end position="400"/>
    </location>
</feature>
<organism evidence="3 4">
    <name type="scientific">Streptomyces cuspidosporus</name>
    <dbReference type="NCBI Taxonomy" id="66882"/>
    <lineage>
        <taxon>Bacteria</taxon>
        <taxon>Bacillati</taxon>
        <taxon>Actinomycetota</taxon>
        <taxon>Actinomycetes</taxon>
        <taxon>Kitasatosporales</taxon>
        <taxon>Streptomycetaceae</taxon>
        <taxon>Streptomyces</taxon>
    </lineage>
</organism>
<feature type="compositionally biased region" description="Gly residues" evidence="1">
    <location>
        <begin position="82"/>
        <end position="103"/>
    </location>
</feature>
<feature type="compositionally biased region" description="Low complexity" evidence="1">
    <location>
        <begin position="210"/>
        <end position="222"/>
    </location>
</feature>
<keyword evidence="4" id="KW-1185">Reference proteome</keyword>
<name>A0ABP5TZP4_9ACTN</name>
<feature type="compositionally biased region" description="Basic residues" evidence="1">
    <location>
        <begin position="311"/>
        <end position="321"/>
    </location>
</feature>
<feature type="compositionally biased region" description="Low complexity" evidence="1">
    <location>
        <begin position="71"/>
        <end position="81"/>
    </location>
</feature>
<keyword evidence="2" id="KW-0812">Transmembrane</keyword>
<gene>
    <name evidence="3" type="ORF">GCM10010246_62890</name>
</gene>
<keyword evidence="2" id="KW-0472">Membrane</keyword>
<dbReference type="RefSeq" id="WP_346177718.1">
    <property type="nucleotide sequence ID" value="NZ_BAAASD010000035.1"/>
</dbReference>
<proteinExistence type="predicted"/>
<protein>
    <recommendedName>
        <fullName evidence="5">Integral membrane protein</fullName>
    </recommendedName>
</protein>
<feature type="compositionally biased region" description="Low complexity" evidence="1">
    <location>
        <begin position="180"/>
        <end position="200"/>
    </location>
</feature>
<feature type="compositionally biased region" description="Low complexity" evidence="1">
    <location>
        <begin position="134"/>
        <end position="143"/>
    </location>
</feature>